<dbReference type="GO" id="GO:0010506">
    <property type="term" value="P:regulation of autophagy"/>
    <property type="evidence" value="ECO:0007669"/>
    <property type="project" value="InterPro"/>
</dbReference>
<evidence type="ECO:0000256" key="9">
    <source>
        <dbReference type="ARBA" id="ARBA00022927"/>
    </source>
</evidence>
<dbReference type="PANTHER" id="PTHR24348:SF22">
    <property type="entry name" value="NON-SPECIFIC SERINE_THREONINE PROTEIN KINASE"/>
    <property type="match status" value="1"/>
</dbReference>
<dbReference type="GO" id="GO:0005524">
    <property type="term" value="F:ATP binding"/>
    <property type="evidence" value="ECO:0007669"/>
    <property type="project" value="UniProtKB-KW"/>
</dbReference>
<dbReference type="GO" id="GO:0000045">
    <property type="term" value="P:autophagosome assembly"/>
    <property type="evidence" value="ECO:0007669"/>
    <property type="project" value="TreeGrafter"/>
</dbReference>
<evidence type="ECO:0000256" key="3">
    <source>
        <dbReference type="ARBA" id="ARBA00022448"/>
    </source>
</evidence>
<dbReference type="InterPro" id="IPR045269">
    <property type="entry name" value="Atg1-like"/>
</dbReference>
<dbReference type="InterPro" id="IPR008271">
    <property type="entry name" value="Ser/Thr_kinase_AS"/>
</dbReference>
<dbReference type="VEuPathDB" id="FungiDB:NEUTE1DRAFT_41361"/>
<dbReference type="AlphaFoldDB" id="F8MKU7"/>
<dbReference type="PANTHER" id="PTHR24348">
    <property type="entry name" value="SERINE/THREONINE-PROTEIN KINASE UNC-51-RELATED"/>
    <property type="match status" value="1"/>
</dbReference>
<feature type="domain" description="Protein kinase" evidence="14">
    <location>
        <begin position="40"/>
        <end position="272"/>
    </location>
</feature>
<dbReference type="GO" id="GO:0004674">
    <property type="term" value="F:protein serine/threonine kinase activity"/>
    <property type="evidence" value="ECO:0007669"/>
    <property type="project" value="UniProtKB-KW"/>
</dbReference>
<dbReference type="GO" id="GO:0015031">
    <property type="term" value="P:protein transport"/>
    <property type="evidence" value="ECO:0007669"/>
    <property type="project" value="UniProtKB-KW"/>
</dbReference>
<dbReference type="GO" id="GO:0005776">
    <property type="term" value="C:autophagosome"/>
    <property type="evidence" value="ECO:0007669"/>
    <property type="project" value="TreeGrafter"/>
</dbReference>
<dbReference type="InterPro" id="IPR011009">
    <property type="entry name" value="Kinase-like_dom_sf"/>
</dbReference>
<comment type="subcellular location">
    <subcellularLocation>
        <location evidence="1">Preautophagosomal structure membrane</location>
        <topology evidence="1">Peripheral membrane protein</topology>
    </subcellularLocation>
</comment>
<sequence>MESFLEAPLKDWRIGSAFDEHHPNAKLRHHAVPGGAFEQWRPIHLLGEGTFGEVYKEKCEHGFFPGKLRAVKRISKEQAGFLKSSQRELQALATFSKKNDPRQYIDDNAPFPETEGSLIAKQVAIGLRYMHQTGFLHRDLKPLNILIDTPGPGWKVKLADFGIARNIAGPTLYTHYIGTYGYIAPELFESSDAYTAAVDIWALGAIVFCMCTGSPPFEQPQYLLQYRAGIRCFPSQVLGLSTGFCIDFIMGTMHANSRQRMDMDEIMDHEWLSMERTVMNMKQPVSYSPPPKDS</sequence>
<dbReference type="HOGENOM" id="CLU_000288_63_40_1"/>
<dbReference type="PROSITE" id="PS00108">
    <property type="entry name" value="PROTEIN_KINASE_ST"/>
    <property type="match status" value="1"/>
</dbReference>
<dbReference type="InterPro" id="IPR000719">
    <property type="entry name" value="Prot_kinase_dom"/>
</dbReference>
<keyword evidence="8" id="KW-0067">ATP-binding</keyword>
<evidence type="ECO:0000256" key="5">
    <source>
        <dbReference type="ARBA" id="ARBA00022679"/>
    </source>
</evidence>
<comment type="catalytic activity">
    <reaction evidence="12">
        <text>L-threonyl-[protein] + ATP = O-phospho-L-threonyl-[protein] + ADP + H(+)</text>
        <dbReference type="Rhea" id="RHEA:46608"/>
        <dbReference type="Rhea" id="RHEA-COMP:11060"/>
        <dbReference type="Rhea" id="RHEA-COMP:11605"/>
        <dbReference type="ChEBI" id="CHEBI:15378"/>
        <dbReference type="ChEBI" id="CHEBI:30013"/>
        <dbReference type="ChEBI" id="CHEBI:30616"/>
        <dbReference type="ChEBI" id="CHEBI:61977"/>
        <dbReference type="ChEBI" id="CHEBI:456216"/>
        <dbReference type="EC" id="2.7.11.1"/>
    </reaction>
</comment>
<dbReference type="GO" id="GO:0005829">
    <property type="term" value="C:cytosol"/>
    <property type="evidence" value="ECO:0007669"/>
    <property type="project" value="TreeGrafter"/>
</dbReference>
<gene>
    <name evidence="15" type="ORF">NEUTE1DRAFT_41361</name>
</gene>
<name>F8MKU7_NEUT8</name>
<dbReference type="GO" id="GO:0034045">
    <property type="term" value="C:phagophore assembly site membrane"/>
    <property type="evidence" value="ECO:0007669"/>
    <property type="project" value="UniProtKB-SubCell"/>
</dbReference>
<dbReference type="SMART" id="SM00220">
    <property type="entry name" value="S_TKc"/>
    <property type="match status" value="1"/>
</dbReference>
<dbReference type="SUPFAM" id="SSF56112">
    <property type="entry name" value="Protein kinase-like (PK-like)"/>
    <property type="match status" value="1"/>
</dbReference>
<dbReference type="GeneID" id="20827797"/>
<evidence type="ECO:0000256" key="6">
    <source>
        <dbReference type="ARBA" id="ARBA00022741"/>
    </source>
</evidence>
<evidence type="ECO:0000256" key="13">
    <source>
        <dbReference type="ARBA" id="ARBA00048679"/>
    </source>
</evidence>
<proteinExistence type="predicted"/>
<keyword evidence="10" id="KW-0072">Autophagy</keyword>
<evidence type="ECO:0000259" key="14">
    <source>
        <dbReference type="PROSITE" id="PS50011"/>
    </source>
</evidence>
<keyword evidence="9" id="KW-0653">Protein transport</keyword>
<keyword evidence="6" id="KW-0547">Nucleotide-binding</keyword>
<dbReference type="Proteomes" id="UP000008065">
    <property type="component" value="Unassembled WGS sequence"/>
</dbReference>
<reference evidence="16" key="1">
    <citation type="journal article" date="2011" name="Genetics">
        <title>Massive changes in genome architecture accompany the transition to self-fertility in the filamentous fungus Neurospora tetrasperma.</title>
        <authorList>
            <person name="Ellison C.E."/>
            <person name="Stajich J.E."/>
            <person name="Jacobson D.J."/>
            <person name="Natvig D.O."/>
            <person name="Lapidus A."/>
            <person name="Foster B."/>
            <person name="Aerts A."/>
            <person name="Riley R."/>
            <person name="Lindquist E.A."/>
            <person name="Grigoriev I.V."/>
            <person name="Taylor J.W."/>
        </authorList>
    </citation>
    <scope>NUCLEOTIDE SEQUENCE [LARGE SCALE GENOMIC DNA]</scope>
    <source>
        <strain evidence="16">FGSC 2508 / P0657</strain>
    </source>
</reference>
<keyword evidence="7" id="KW-0418">Kinase</keyword>
<evidence type="ECO:0000256" key="11">
    <source>
        <dbReference type="ARBA" id="ARBA00030237"/>
    </source>
</evidence>
<evidence type="ECO:0000256" key="7">
    <source>
        <dbReference type="ARBA" id="ARBA00022777"/>
    </source>
</evidence>
<dbReference type="EMBL" id="GL891304">
    <property type="protein sequence ID" value="EGO57475.1"/>
    <property type="molecule type" value="Genomic_DNA"/>
</dbReference>
<dbReference type="RefSeq" id="XP_009850254.1">
    <property type="nucleotide sequence ID" value="XM_009851952.1"/>
</dbReference>
<evidence type="ECO:0000256" key="10">
    <source>
        <dbReference type="ARBA" id="ARBA00023006"/>
    </source>
</evidence>
<dbReference type="EC" id="2.7.11.1" evidence="2"/>
<dbReference type="PROSITE" id="PS50011">
    <property type="entry name" value="PROTEIN_KINASE_DOM"/>
    <property type="match status" value="1"/>
</dbReference>
<keyword evidence="16" id="KW-1185">Reference proteome</keyword>
<dbReference type="Pfam" id="PF00069">
    <property type="entry name" value="Pkinase"/>
    <property type="match status" value="1"/>
</dbReference>
<dbReference type="Gene3D" id="3.30.200.20">
    <property type="entry name" value="Phosphorylase Kinase, domain 1"/>
    <property type="match status" value="1"/>
</dbReference>
<evidence type="ECO:0000256" key="2">
    <source>
        <dbReference type="ARBA" id="ARBA00012513"/>
    </source>
</evidence>
<keyword evidence="3" id="KW-0813">Transport</keyword>
<protein>
    <recommendedName>
        <fullName evidence="2">non-specific serine/threonine protein kinase</fullName>
        <ecNumber evidence="2">2.7.11.1</ecNumber>
    </recommendedName>
    <alternativeName>
        <fullName evidence="11">Autophagy-related protein 1</fullName>
    </alternativeName>
</protein>
<evidence type="ECO:0000256" key="1">
    <source>
        <dbReference type="ARBA" id="ARBA00004623"/>
    </source>
</evidence>
<evidence type="ECO:0000313" key="15">
    <source>
        <dbReference type="EMBL" id="EGO57475.1"/>
    </source>
</evidence>
<dbReference type="KEGG" id="nte:NEUTE1DRAFT41361"/>
<evidence type="ECO:0000313" key="16">
    <source>
        <dbReference type="Proteomes" id="UP000008065"/>
    </source>
</evidence>
<evidence type="ECO:0000256" key="12">
    <source>
        <dbReference type="ARBA" id="ARBA00047899"/>
    </source>
</evidence>
<evidence type="ECO:0000256" key="8">
    <source>
        <dbReference type="ARBA" id="ARBA00022840"/>
    </source>
</evidence>
<organism evidence="15 16">
    <name type="scientific">Neurospora tetrasperma (strain FGSC 2508 / ATCC MYA-4615 / P0657)</name>
    <dbReference type="NCBI Taxonomy" id="510951"/>
    <lineage>
        <taxon>Eukaryota</taxon>
        <taxon>Fungi</taxon>
        <taxon>Dikarya</taxon>
        <taxon>Ascomycota</taxon>
        <taxon>Pezizomycotina</taxon>
        <taxon>Sordariomycetes</taxon>
        <taxon>Sordariomycetidae</taxon>
        <taxon>Sordariales</taxon>
        <taxon>Sordariaceae</taxon>
        <taxon>Neurospora</taxon>
    </lineage>
</organism>
<dbReference type="OrthoDB" id="10252171at2759"/>
<comment type="catalytic activity">
    <reaction evidence="13">
        <text>L-seryl-[protein] + ATP = O-phospho-L-seryl-[protein] + ADP + H(+)</text>
        <dbReference type="Rhea" id="RHEA:17989"/>
        <dbReference type="Rhea" id="RHEA-COMP:9863"/>
        <dbReference type="Rhea" id="RHEA-COMP:11604"/>
        <dbReference type="ChEBI" id="CHEBI:15378"/>
        <dbReference type="ChEBI" id="CHEBI:29999"/>
        <dbReference type="ChEBI" id="CHEBI:30616"/>
        <dbReference type="ChEBI" id="CHEBI:83421"/>
        <dbReference type="ChEBI" id="CHEBI:456216"/>
        <dbReference type="EC" id="2.7.11.1"/>
    </reaction>
</comment>
<evidence type="ECO:0000256" key="4">
    <source>
        <dbReference type="ARBA" id="ARBA00022527"/>
    </source>
</evidence>
<keyword evidence="5" id="KW-0808">Transferase</keyword>
<dbReference type="Gene3D" id="1.10.510.10">
    <property type="entry name" value="Transferase(Phosphotransferase) domain 1"/>
    <property type="match status" value="1"/>
</dbReference>
<keyword evidence="4" id="KW-0723">Serine/threonine-protein kinase</keyword>
<accession>F8MKU7</accession>